<dbReference type="PANTHER" id="PTHR12170:SF3">
    <property type="entry name" value="GH10162P"/>
    <property type="match status" value="1"/>
</dbReference>
<dbReference type="GO" id="GO:0005634">
    <property type="term" value="C:nucleus"/>
    <property type="evidence" value="ECO:0007669"/>
    <property type="project" value="TreeGrafter"/>
</dbReference>
<keyword evidence="2" id="KW-1185">Reference proteome</keyword>
<dbReference type="InterPro" id="IPR045098">
    <property type="entry name" value="Fyv10_fam"/>
</dbReference>
<dbReference type="GO" id="GO:0005737">
    <property type="term" value="C:cytoplasm"/>
    <property type="evidence" value="ECO:0007669"/>
    <property type="project" value="TreeGrafter"/>
</dbReference>
<dbReference type="GO" id="GO:0004842">
    <property type="term" value="F:ubiquitin-protein transferase activity"/>
    <property type="evidence" value="ECO:0007669"/>
    <property type="project" value="InterPro"/>
</dbReference>
<sequence>MNLKDIERRTFFLIDQIIADLNDVDRKDELVALWLKYHNHIKSTCCNENQTFKILENTKIDTKNVVDTLILDYLLRIDVHKAKEFMKRAGGYTVEYWKMFGMRDKLVTLVDEEKYDEILEIVGGKDRSDTVTQFIFNVKSLKFIEMVRTNNKALSYIQSNFQDHKKTEVLKLAKMLLTQQTDTHQEYVESAKALIPKLCTDMFSIPTFSTLPIIYEIGMKSFQTLNTPEINAMLEVTCSKELPIDIALPKKYIFHSYVVCPVLKVVCDESNPPILLECRHVISMEAVKRLNCANGCFKCPYCPVESNINNVYEIYC</sequence>
<dbReference type="VEuPathDB" id="MicrosporidiaDB:VCUG_00559"/>
<dbReference type="OMA" id="NCANGCF"/>
<accession>L2GWD0</accession>
<organism evidence="1 2">
    <name type="scientific">Vavraia culicis (isolate floridensis)</name>
    <name type="common">Microsporidian parasite</name>
    <dbReference type="NCBI Taxonomy" id="948595"/>
    <lineage>
        <taxon>Eukaryota</taxon>
        <taxon>Fungi</taxon>
        <taxon>Fungi incertae sedis</taxon>
        <taxon>Microsporidia</taxon>
        <taxon>Pleistophoridae</taxon>
        <taxon>Vavraia</taxon>
    </lineage>
</organism>
<dbReference type="GeneID" id="19878446"/>
<evidence type="ECO:0000313" key="1">
    <source>
        <dbReference type="EMBL" id="ELA47976.1"/>
    </source>
</evidence>
<evidence type="ECO:0008006" key="3">
    <source>
        <dbReference type="Google" id="ProtNLM"/>
    </source>
</evidence>
<evidence type="ECO:0000313" key="2">
    <source>
        <dbReference type="Proteomes" id="UP000011081"/>
    </source>
</evidence>
<dbReference type="HOGENOM" id="CLU_880550_0_0_1"/>
<dbReference type="STRING" id="948595.L2GWD0"/>
<dbReference type="EMBL" id="GL877409">
    <property type="protein sequence ID" value="ELA47976.1"/>
    <property type="molecule type" value="Genomic_DNA"/>
</dbReference>
<dbReference type="PANTHER" id="PTHR12170">
    <property type="entry name" value="MACROPHAGE ERYTHROBLAST ATTACHER-RELATED"/>
    <property type="match status" value="1"/>
</dbReference>
<gene>
    <name evidence="1" type="ORF">VCUG_00559</name>
</gene>
<name>L2GWD0_VAVCU</name>
<dbReference type="Proteomes" id="UP000011081">
    <property type="component" value="Unassembled WGS sequence"/>
</dbReference>
<dbReference type="AlphaFoldDB" id="L2GWD0"/>
<proteinExistence type="predicted"/>
<reference evidence="2" key="1">
    <citation type="submission" date="2011-03" db="EMBL/GenBank/DDBJ databases">
        <title>The genome sequence of Vavraia culicis strain floridensis.</title>
        <authorList>
            <consortium name="The Broad Institute Genome Sequencing Platform"/>
            <person name="Cuomo C."/>
            <person name="Becnel J."/>
            <person name="Sanscrainte N."/>
            <person name="Young S.K."/>
            <person name="Zeng Q."/>
            <person name="Gargeya S."/>
            <person name="Fitzgerald M."/>
            <person name="Haas B."/>
            <person name="Abouelleil A."/>
            <person name="Alvarado L."/>
            <person name="Arachchi H.M."/>
            <person name="Berlin A."/>
            <person name="Chapman S.B."/>
            <person name="Gearin G."/>
            <person name="Goldberg J."/>
            <person name="Griggs A."/>
            <person name="Gujja S."/>
            <person name="Hansen M."/>
            <person name="Heiman D."/>
            <person name="Howarth C."/>
            <person name="Larimer J."/>
            <person name="Lui A."/>
            <person name="MacDonald P.J.P."/>
            <person name="McCowen C."/>
            <person name="Montmayeur A."/>
            <person name="Murphy C."/>
            <person name="Neiman D."/>
            <person name="Pearson M."/>
            <person name="Priest M."/>
            <person name="Roberts A."/>
            <person name="Saif S."/>
            <person name="Shea T."/>
            <person name="Sisk P."/>
            <person name="Stolte C."/>
            <person name="Sykes S."/>
            <person name="Wortman J."/>
            <person name="Nusbaum C."/>
            <person name="Birren B."/>
        </authorList>
    </citation>
    <scope>NUCLEOTIDE SEQUENCE [LARGE SCALE GENOMIC DNA]</scope>
    <source>
        <strain evidence="2">floridensis</strain>
    </source>
</reference>
<dbReference type="GO" id="GO:0043161">
    <property type="term" value="P:proteasome-mediated ubiquitin-dependent protein catabolic process"/>
    <property type="evidence" value="ECO:0007669"/>
    <property type="project" value="InterPro"/>
</dbReference>
<dbReference type="GO" id="GO:0034657">
    <property type="term" value="C:GID complex"/>
    <property type="evidence" value="ECO:0007669"/>
    <property type="project" value="TreeGrafter"/>
</dbReference>
<dbReference type="InParanoid" id="L2GWD0"/>
<protein>
    <recommendedName>
        <fullName evidence="3">RING-Gid-type domain-containing protein</fullName>
    </recommendedName>
</protein>
<dbReference type="RefSeq" id="XP_008073579.1">
    <property type="nucleotide sequence ID" value="XM_008075388.1"/>
</dbReference>
<dbReference type="OrthoDB" id="1933281at2759"/>